<keyword evidence="3" id="KW-1003">Cell membrane</keyword>
<reference evidence="12" key="1">
    <citation type="journal article" date="2020" name="mSystems">
        <title>Genome- and Community-Level Interaction Insights into Carbon Utilization and Element Cycling Functions of Hydrothermarchaeota in Hydrothermal Sediment.</title>
        <authorList>
            <person name="Zhou Z."/>
            <person name="Liu Y."/>
            <person name="Xu W."/>
            <person name="Pan J."/>
            <person name="Luo Z.H."/>
            <person name="Li M."/>
        </authorList>
    </citation>
    <scope>NUCLEOTIDE SEQUENCE [LARGE SCALE GENOMIC DNA]</scope>
    <source>
        <strain evidence="12">SpSt-265</strain>
        <strain evidence="13">SpSt-465</strain>
    </source>
</reference>
<evidence type="ECO:0000313" key="13">
    <source>
        <dbReference type="EMBL" id="HFJ54303.1"/>
    </source>
</evidence>
<evidence type="ECO:0000259" key="11">
    <source>
        <dbReference type="Pfam" id="PF01618"/>
    </source>
</evidence>
<feature type="transmembrane region" description="Helical" evidence="10">
    <location>
        <begin position="159"/>
        <end position="180"/>
    </location>
</feature>
<keyword evidence="6 10" id="KW-1133">Transmembrane helix</keyword>
<dbReference type="EMBL" id="DSLG01000005">
    <property type="protein sequence ID" value="HEA87348.1"/>
    <property type="molecule type" value="Genomic_DNA"/>
</dbReference>
<dbReference type="PANTHER" id="PTHR30625">
    <property type="entry name" value="PROTEIN TOLQ"/>
    <property type="match status" value="1"/>
</dbReference>
<comment type="caution">
    <text evidence="12">The sequence shown here is derived from an EMBL/GenBank/DDBJ whole genome shotgun (WGS) entry which is preliminary data.</text>
</comment>
<evidence type="ECO:0000256" key="5">
    <source>
        <dbReference type="ARBA" id="ARBA00022927"/>
    </source>
</evidence>
<dbReference type="PANTHER" id="PTHR30625:SF15">
    <property type="entry name" value="BIOPOLYMER TRANSPORT PROTEIN EXBB"/>
    <property type="match status" value="1"/>
</dbReference>
<feature type="transmembrane region" description="Helical" evidence="10">
    <location>
        <begin position="117"/>
        <end position="139"/>
    </location>
</feature>
<keyword evidence="5 8" id="KW-0653">Protein transport</keyword>
<organism evidence="12">
    <name type="scientific">candidate division WOR-3 bacterium</name>
    <dbReference type="NCBI Taxonomy" id="2052148"/>
    <lineage>
        <taxon>Bacteria</taxon>
        <taxon>Bacteria division WOR-3</taxon>
    </lineage>
</organism>
<evidence type="ECO:0000256" key="10">
    <source>
        <dbReference type="SAM" id="Phobius"/>
    </source>
</evidence>
<evidence type="ECO:0000256" key="2">
    <source>
        <dbReference type="ARBA" id="ARBA00022448"/>
    </source>
</evidence>
<evidence type="ECO:0000256" key="9">
    <source>
        <dbReference type="SAM" id="MobiDB-lite"/>
    </source>
</evidence>
<evidence type="ECO:0000256" key="3">
    <source>
        <dbReference type="ARBA" id="ARBA00022475"/>
    </source>
</evidence>
<name>A0A7C1SXG4_UNCW3</name>
<dbReference type="InterPro" id="IPR002898">
    <property type="entry name" value="MotA_ExbB_proton_chnl"/>
</dbReference>
<keyword evidence="7 10" id="KW-0472">Membrane</keyword>
<feature type="domain" description="MotA/TolQ/ExbB proton channel" evidence="11">
    <location>
        <begin position="72"/>
        <end position="192"/>
    </location>
</feature>
<feature type="transmembrane region" description="Helical" evidence="10">
    <location>
        <begin position="6"/>
        <end position="32"/>
    </location>
</feature>
<gene>
    <name evidence="12" type="ORF">ENP94_04965</name>
    <name evidence="13" type="ORF">ENS16_06400</name>
</gene>
<dbReference type="AlphaFoldDB" id="A0A7C1SXG4"/>
<comment type="similarity">
    <text evidence="8">Belongs to the exbB/tolQ family.</text>
</comment>
<evidence type="ECO:0000256" key="1">
    <source>
        <dbReference type="ARBA" id="ARBA00004651"/>
    </source>
</evidence>
<keyword evidence="2 8" id="KW-0813">Transport</keyword>
<dbReference type="Pfam" id="PF01618">
    <property type="entry name" value="MotA_ExbB"/>
    <property type="match status" value="1"/>
</dbReference>
<evidence type="ECO:0000256" key="6">
    <source>
        <dbReference type="ARBA" id="ARBA00022989"/>
    </source>
</evidence>
<evidence type="ECO:0000313" key="12">
    <source>
        <dbReference type="EMBL" id="HEA87348.1"/>
    </source>
</evidence>
<keyword evidence="4 10" id="KW-0812">Transmembrane</keyword>
<feature type="region of interest" description="Disordered" evidence="9">
    <location>
        <begin position="211"/>
        <end position="240"/>
    </location>
</feature>
<feature type="compositionally biased region" description="Polar residues" evidence="9">
    <location>
        <begin position="219"/>
        <end position="231"/>
    </location>
</feature>
<proteinExistence type="inferred from homology"/>
<dbReference type="GO" id="GO:0017038">
    <property type="term" value="P:protein import"/>
    <property type="evidence" value="ECO:0007669"/>
    <property type="project" value="TreeGrafter"/>
</dbReference>
<dbReference type="InterPro" id="IPR050790">
    <property type="entry name" value="ExbB/TolQ_transport"/>
</dbReference>
<protein>
    <submittedName>
        <fullName evidence="12">MotA/TolQ/ExbB proton channel family protein</fullName>
    </submittedName>
</protein>
<dbReference type="GO" id="GO:0005886">
    <property type="term" value="C:plasma membrane"/>
    <property type="evidence" value="ECO:0007669"/>
    <property type="project" value="UniProtKB-SubCell"/>
</dbReference>
<evidence type="ECO:0000256" key="4">
    <source>
        <dbReference type="ARBA" id="ARBA00022692"/>
    </source>
</evidence>
<sequence length="240" mass="25804">MIMGQSLISIFRSSAVMVILLLASIVALALIIERFWYFTRNRFNTAKGLLELRQILGRSGVEAALNWSRNLKNPLGRLFAVALDNLTLNADELSDLLYSLILEERIKYERLLGGMGTLANAATLLGLLGTVTGLIGAFSNIAATGSGGPAVVSKGIAEALLTTAFGLLIGIPVLFFYNYFSKKAADLAMSLESTAERLVVMLQRYKLQGGPGVPPEANAPSQVVLPQSQPSAAEDKAWKF</sequence>
<evidence type="ECO:0000256" key="7">
    <source>
        <dbReference type="ARBA" id="ARBA00023136"/>
    </source>
</evidence>
<evidence type="ECO:0000256" key="8">
    <source>
        <dbReference type="RuleBase" id="RU004057"/>
    </source>
</evidence>
<accession>A0A7C1SXG4</accession>
<comment type="subcellular location">
    <subcellularLocation>
        <location evidence="1">Cell membrane</location>
        <topology evidence="1">Multi-pass membrane protein</topology>
    </subcellularLocation>
    <subcellularLocation>
        <location evidence="8">Membrane</location>
        <topology evidence="8">Multi-pass membrane protein</topology>
    </subcellularLocation>
</comment>
<dbReference type="EMBL" id="DSTU01000008">
    <property type="protein sequence ID" value="HFJ54303.1"/>
    <property type="molecule type" value="Genomic_DNA"/>
</dbReference>